<dbReference type="Pfam" id="PF14559">
    <property type="entry name" value="TPR_19"/>
    <property type="match status" value="1"/>
</dbReference>
<gene>
    <name evidence="2" type="ORF">CEX98_14660</name>
</gene>
<sequence>MTPNHQIQQYIQQRQFQLAHQALLTRIQQDSSDHQAYALLAELNTVLGNLTKALKIYDKCINLSALPRYYLSAAKLALFTHDPLVAQRYITKLIGTKQLSAIEHDTLANILLRLNQYTDAGRHFQLAYQLSPHIPALALNYAMHLKMSGHIDNAKTLLEVLVKRTPNDAQCQLAYSELSPKHQATARIAELNTAITQQAAPAELQRLHHAVALEYEKQAQYSEAWQHFTASKQAISSLVSYIPEQTTAYFQTLTALLNQPIAFAQCHHIAPVFVIGMPRSGTSLMEQLLATLSLQPLGETSIVPQSLKFSHDYQSNTHNITRAYESAKVTQQYAQFVTQAFTATKRFVDKQPFHFLFVDLLAKAFPNAKFVVMKRDRTDTCIANYRQLYQTNSPFHGYAFRFADIQHMYDESYAFLHCAQHKHPAQIKIVSYESLVNHPCEVMTALCQFLDIVWQEDALQFYKKDYYSATASKLQIRQPLNNQSIGRFKGKYPI</sequence>
<keyword evidence="1 2" id="KW-0808">Transferase</keyword>
<dbReference type="InterPro" id="IPR011990">
    <property type="entry name" value="TPR-like_helical_dom_sf"/>
</dbReference>
<reference evidence="3" key="1">
    <citation type="journal article" date="2019" name="Genome Announc.">
        <title>Draft Genome Sequence of Pseudoalteromonas piscicida Strain 36Y ROTHPW, an Hypersaline Seawater Isolate from the South Coast of Sonora, Mexico.</title>
        <authorList>
            <person name="Sanchez-Diaz R."/>
            <person name="Molina-Garza Z.J."/>
            <person name="Cruz-Suarez L.E."/>
            <person name="Selvin J."/>
            <person name="Kiran G.S."/>
            <person name="Ibarra-Gamez J.C."/>
            <person name="Gomez-Gil B."/>
            <person name="Galaviz-Silva L."/>
        </authorList>
    </citation>
    <scope>NUCLEOTIDE SEQUENCE [LARGE SCALE GENOMIC DNA]</scope>
    <source>
        <strain evidence="3">36Y_RITHPW</strain>
    </source>
</reference>
<dbReference type="PANTHER" id="PTHR12788">
    <property type="entry name" value="PROTEIN-TYROSINE SULFOTRANSFERASE 2"/>
    <property type="match status" value="1"/>
</dbReference>
<dbReference type="Gene3D" id="1.25.40.10">
    <property type="entry name" value="Tetratricopeptide repeat domain"/>
    <property type="match status" value="1"/>
</dbReference>
<evidence type="ECO:0000313" key="3">
    <source>
        <dbReference type="Proteomes" id="UP000228621"/>
    </source>
</evidence>
<name>A0A2A5JNH2_PSEO7</name>
<comment type="caution">
    <text evidence="2">The sequence shown here is derived from an EMBL/GenBank/DDBJ whole genome shotgun (WGS) entry which is preliminary data.</text>
</comment>
<proteinExistence type="predicted"/>
<dbReference type="EMBL" id="NKHF01000067">
    <property type="protein sequence ID" value="PCK30992.1"/>
    <property type="molecule type" value="Genomic_DNA"/>
</dbReference>
<protein>
    <submittedName>
        <fullName evidence="2">Sulfotransferase family protein</fullName>
    </submittedName>
</protein>
<evidence type="ECO:0000256" key="1">
    <source>
        <dbReference type="ARBA" id="ARBA00022679"/>
    </source>
</evidence>
<organism evidence="2 3">
    <name type="scientific">Pseudoalteromonas piscicida</name>
    <dbReference type="NCBI Taxonomy" id="43662"/>
    <lineage>
        <taxon>Bacteria</taxon>
        <taxon>Pseudomonadati</taxon>
        <taxon>Pseudomonadota</taxon>
        <taxon>Gammaproteobacteria</taxon>
        <taxon>Alteromonadales</taxon>
        <taxon>Pseudoalteromonadaceae</taxon>
        <taxon>Pseudoalteromonas</taxon>
    </lineage>
</organism>
<keyword evidence="3" id="KW-1185">Reference proteome</keyword>
<dbReference type="Pfam" id="PF13469">
    <property type="entry name" value="Sulfotransfer_3"/>
    <property type="match status" value="1"/>
</dbReference>
<dbReference type="InterPro" id="IPR026634">
    <property type="entry name" value="TPST-like"/>
</dbReference>
<dbReference type="OrthoDB" id="9815894at2"/>
<dbReference type="PANTHER" id="PTHR12788:SF10">
    <property type="entry name" value="PROTEIN-TYROSINE SULFOTRANSFERASE"/>
    <property type="match status" value="1"/>
</dbReference>
<dbReference type="GO" id="GO:0008476">
    <property type="term" value="F:protein-tyrosine sulfotransferase activity"/>
    <property type="evidence" value="ECO:0007669"/>
    <property type="project" value="InterPro"/>
</dbReference>
<accession>A0A2A5JNH2</accession>
<dbReference type="SUPFAM" id="SSF81901">
    <property type="entry name" value="HCP-like"/>
    <property type="match status" value="1"/>
</dbReference>
<dbReference type="Gene3D" id="3.40.50.300">
    <property type="entry name" value="P-loop containing nucleotide triphosphate hydrolases"/>
    <property type="match status" value="1"/>
</dbReference>
<dbReference type="InterPro" id="IPR027417">
    <property type="entry name" value="P-loop_NTPase"/>
</dbReference>
<dbReference type="AlphaFoldDB" id="A0A2A5JNH2"/>
<dbReference type="SUPFAM" id="SSF52540">
    <property type="entry name" value="P-loop containing nucleoside triphosphate hydrolases"/>
    <property type="match status" value="1"/>
</dbReference>
<dbReference type="RefSeq" id="WP_099642803.1">
    <property type="nucleotide sequence ID" value="NZ_NKHF01000067.1"/>
</dbReference>
<evidence type="ECO:0000313" key="2">
    <source>
        <dbReference type="EMBL" id="PCK30992.1"/>
    </source>
</evidence>
<dbReference type="Proteomes" id="UP000228621">
    <property type="component" value="Unassembled WGS sequence"/>
</dbReference>